<sequence>MSLDEQTDLTWNGPLGEADFQIDAMLDFRSNVHEINRMLDLMVELSMHSTNGYFRTKRAISLNNPVNFGCKTMELARR</sequence>
<reference evidence="2" key="1">
    <citation type="submission" date="2022-11" db="UniProtKB">
        <authorList>
            <consortium name="WormBaseParasite"/>
        </authorList>
    </citation>
    <scope>IDENTIFICATION</scope>
</reference>
<dbReference type="AlphaFoldDB" id="A0A915I4W0"/>
<dbReference type="WBParaSite" id="nRc.2.0.1.t08880-RA">
    <property type="protein sequence ID" value="nRc.2.0.1.t08880-RA"/>
    <property type="gene ID" value="nRc.2.0.1.g08880"/>
</dbReference>
<accession>A0A915I4W0</accession>
<organism evidence="1 2">
    <name type="scientific">Romanomermis culicivorax</name>
    <name type="common">Nematode worm</name>
    <dbReference type="NCBI Taxonomy" id="13658"/>
    <lineage>
        <taxon>Eukaryota</taxon>
        <taxon>Metazoa</taxon>
        <taxon>Ecdysozoa</taxon>
        <taxon>Nematoda</taxon>
        <taxon>Enoplea</taxon>
        <taxon>Dorylaimia</taxon>
        <taxon>Mermithida</taxon>
        <taxon>Mermithoidea</taxon>
        <taxon>Mermithidae</taxon>
        <taxon>Romanomermis</taxon>
    </lineage>
</organism>
<evidence type="ECO:0000313" key="2">
    <source>
        <dbReference type="WBParaSite" id="nRc.2.0.1.t08880-RA"/>
    </source>
</evidence>
<name>A0A915I4W0_ROMCU</name>
<dbReference type="Proteomes" id="UP000887565">
    <property type="component" value="Unplaced"/>
</dbReference>
<protein>
    <submittedName>
        <fullName evidence="2">Uncharacterized protein</fullName>
    </submittedName>
</protein>
<proteinExistence type="predicted"/>
<evidence type="ECO:0000313" key="1">
    <source>
        <dbReference type="Proteomes" id="UP000887565"/>
    </source>
</evidence>
<keyword evidence="1" id="KW-1185">Reference proteome</keyword>